<evidence type="ECO:0000256" key="2">
    <source>
        <dbReference type="ARBA" id="ARBA00022603"/>
    </source>
</evidence>
<dbReference type="InterPro" id="IPR050723">
    <property type="entry name" value="CFA/CMAS"/>
</dbReference>
<evidence type="ECO:0000256" key="5">
    <source>
        <dbReference type="ARBA" id="ARBA00023098"/>
    </source>
</evidence>
<comment type="caution">
    <text evidence="7">The sequence shown here is derived from an EMBL/GenBank/DDBJ whole genome shotgun (WGS) entry which is preliminary data.</text>
</comment>
<keyword evidence="2 7" id="KW-0489">Methyltransferase</keyword>
<feature type="domain" description="Methyltransferase" evidence="6">
    <location>
        <begin position="73"/>
        <end position="164"/>
    </location>
</feature>
<comment type="similarity">
    <text evidence="1">Belongs to the CFA/CMAS family.</text>
</comment>
<dbReference type="GO" id="GO:0008168">
    <property type="term" value="F:methyltransferase activity"/>
    <property type="evidence" value="ECO:0007669"/>
    <property type="project" value="UniProtKB-KW"/>
</dbReference>
<keyword evidence="4" id="KW-0949">S-adenosyl-L-methionine</keyword>
<evidence type="ECO:0000313" key="8">
    <source>
        <dbReference type="Proteomes" id="UP000292110"/>
    </source>
</evidence>
<sequence>MVHLKQALIEKILGHKYAIDAKRLGDDSLLAWSNLGYWQAPQQGSQQSHYRLACQRLADQVASVVQLKKSDRVLDLGCGQGASLLHWLNEYDVEQLSAVELQTTCIERIQKNLPQVESYCQSFLNLKQLNFLNSFDAVICIDAAYHSNLNSFLNSVTAVLNSNGRLGFHYLMWSDTWHNCSYLQKQQYRYLLKSADVQWQHLMNEQQLRQALAQHGLGDIVIQDFSAPVLDGFAEYIETSAIEKRSFDLAQFKIGMTAKLCRKLYQDGLVRYIQISAVKN</sequence>
<dbReference type="EMBL" id="SGIM01000001">
    <property type="protein sequence ID" value="RZF56840.1"/>
    <property type="molecule type" value="Genomic_DNA"/>
</dbReference>
<dbReference type="SUPFAM" id="SSF53335">
    <property type="entry name" value="S-adenosyl-L-methionine-dependent methyltransferases"/>
    <property type="match status" value="1"/>
</dbReference>
<dbReference type="Gene3D" id="3.40.50.150">
    <property type="entry name" value="Vaccinia Virus protein VP39"/>
    <property type="match status" value="1"/>
</dbReference>
<dbReference type="PANTHER" id="PTHR43667">
    <property type="entry name" value="CYCLOPROPANE-FATTY-ACYL-PHOSPHOLIPID SYNTHASE"/>
    <property type="match status" value="1"/>
</dbReference>
<gene>
    <name evidence="7" type="ORF">EXE30_00840</name>
</gene>
<organism evidence="7 8">
    <name type="scientific">Acinetobacter halotolerans</name>
    <dbReference type="NCBI Taxonomy" id="1752076"/>
    <lineage>
        <taxon>Bacteria</taxon>
        <taxon>Pseudomonadati</taxon>
        <taxon>Pseudomonadota</taxon>
        <taxon>Gammaproteobacteria</taxon>
        <taxon>Moraxellales</taxon>
        <taxon>Moraxellaceae</taxon>
        <taxon>Acinetobacter</taxon>
    </lineage>
</organism>
<keyword evidence="5" id="KW-0443">Lipid metabolism</keyword>
<evidence type="ECO:0000256" key="1">
    <source>
        <dbReference type="ARBA" id="ARBA00010815"/>
    </source>
</evidence>
<dbReference type="InterPro" id="IPR029063">
    <property type="entry name" value="SAM-dependent_MTases_sf"/>
</dbReference>
<proteinExistence type="inferred from homology"/>
<dbReference type="PANTHER" id="PTHR43667:SF1">
    <property type="entry name" value="CYCLOPROPANE-FATTY-ACYL-PHOSPHOLIPID SYNTHASE"/>
    <property type="match status" value="1"/>
</dbReference>
<dbReference type="RefSeq" id="WP_130160797.1">
    <property type="nucleotide sequence ID" value="NZ_SGIM01000001.1"/>
</dbReference>
<name>A0A4Q6XJP7_9GAMM</name>
<dbReference type="AlphaFoldDB" id="A0A4Q6XJP7"/>
<dbReference type="GO" id="GO:0032259">
    <property type="term" value="P:methylation"/>
    <property type="evidence" value="ECO:0007669"/>
    <property type="project" value="UniProtKB-KW"/>
</dbReference>
<reference evidence="7 8" key="1">
    <citation type="submission" date="2019-02" db="EMBL/GenBank/DDBJ databases">
        <title>The draft genome of Acinetobacter halotolerans strain JCM 31009.</title>
        <authorList>
            <person name="Qin J."/>
            <person name="Feng Y."/>
            <person name="Nemec A."/>
            <person name="Zong Z."/>
        </authorList>
    </citation>
    <scope>NUCLEOTIDE SEQUENCE [LARGE SCALE GENOMIC DNA]</scope>
    <source>
        <strain evidence="7 8">JCM 31009</strain>
    </source>
</reference>
<keyword evidence="3 7" id="KW-0808">Transferase</keyword>
<dbReference type="InterPro" id="IPR041698">
    <property type="entry name" value="Methyltransf_25"/>
</dbReference>
<dbReference type="Proteomes" id="UP000292110">
    <property type="component" value="Unassembled WGS sequence"/>
</dbReference>
<evidence type="ECO:0000259" key="6">
    <source>
        <dbReference type="Pfam" id="PF13649"/>
    </source>
</evidence>
<evidence type="ECO:0000313" key="7">
    <source>
        <dbReference type="EMBL" id="RZF56840.1"/>
    </source>
</evidence>
<dbReference type="CDD" id="cd02440">
    <property type="entry name" value="AdoMet_MTases"/>
    <property type="match status" value="1"/>
</dbReference>
<protein>
    <submittedName>
        <fullName evidence="7">Class I SAM-dependent methyltransferase</fullName>
    </submittedName>
</protein>
<evidence type="ECO:0000256" key="4">
    <source>
        <dbReference type="ARBA" id="ARBA00022691"/>
    </source>
</evidence>
<accession>A0A4Q6XJP7</accession>
<keyword evidence="8" id="KW-1185">Reference proteome</keyword>
<dbReference type="Pfam" id="PF13649">
    <property type="entry name" value="Methyltransf_25"/>
    <property type="match status" value="1"/>
</dbReference>
<evidence type="ECO:0000256" key="3">
    <source>
        <dbReference type="ARBA" id="ARBA00022679"/>
    </source>
</evidence>
<dbReference type="GO" id="GO:0006629">
    <property type="term" value="P:lipid metabolic process"/>
    <property type="evidence" value="ECO:0007669"/>
    <property type="project" value="UniProtKB-KW"/>
</dbReference>